<proteinExistence type="predicted"/>
<protein>
    <submittedName>
        <fullName evidence="5">TetR/AcrR family transcriptional regulator C-terminal domain-containing protein</fullName>
    </submittedName>
</protein>
<evidence type="ECO:0000256" key="1">
    <source>
        <dbReference type="ARBA" id="ARBA00022491"/>
    </source>
</evidence>
<evidence type="ECO:0000259" key="4">
    <source>
        <dbReference type="PROSITE" id="PS50977"/>
    </source>
</evidence>
<gene>
    <name evidence="5" type="ORF">MUN87_17720</name>
</gene>
<dbReference type="PANTHER" id="PTHR43479">
    <property type="entry name" value="ACREF/ENVCD OPERON REPRESSOR-RELATED"/>
    <property type="match status" value="1"/>
</dbReference>
<dbReference type="PANTHER" id="PTHR43479:SF7">
    <property type="entry name" value="TETR-FAMILY TRANSCRIPTIONAL REGULATOR"/>
    <property type="match status" value="1"/>
</dbReference>
<evidence type="ECO:0000313" key="6">
    <source>
        <dbReference type="Proteomes" id="UP000831537"/>
    </source>
</evidence>
<dbReference type="Pfam" id="PF00440">
    <property type="entry name" value="TetR_N"/>
    <property type="match status" value="1"/>
</dbReference>
<evidence type="ECO:0000313" key="5">
    <source>
        <dbReference type="EMBL" id="UOQ84502.1"/>
    </source>
</evidence>
<dbReference type="InterPro" id="IPR050624">
    <property type="entry name" value="HTH-type_Tx_Regulator"/>
</dbReference>
<dbReference type="Proteomes" id="UP000831537">
    <property type="component" value="Chromosome"/>
</dbReference>
<dbReference type="PROSITE" id="PS50977">
    <property type="entry name" value="HTH_TETR_2"/>
    <property type="match status" value="1"/>
</dbReference>
<organism evidence="5 6">
    <name type="scientific">Gracilibacillus salinarum</name>
    <dbReference type="NCBI Taxonomy" id="2932255"/>
    <lineage>
        <taxon>Bacteria</taxon>
        <taxon>Bacillati</taxon>
        <taxon>Bacillota</taxon>
        <taxon>Bacilli</taxon>
        <taxon>Bacillales</taxon>
        <taxon>Bacillaceae</taxon>
        <taxon>Gracilibacillus</taxon>
    </lineage>
</organism>
<dbReference type="InterPro" id="IPR009057">
    <property type="entry name" value="Homeodomain-like_sf"/>
</dbReference>
<evidence type="ECO:0000256" key="2">
    <source>
        <dbReference type="ARBA" id="ARBA00023125"/>
    </source>
</evidence>
<dbReference type="SUPFAM" id="SSF46689">
    <property type="entry name" value="Homeodomain-like"/>
    <property type="match status" value="1"/>
</dbReference>
<dbReference type="RefSeq" id="WP_244742327.1">
    <property type="nucleotide sequence ID" value="NZ_CP095071.1"/>
</dbReference>
<reference evidence="5 6" key="1">
    <citation type="submission" date="2022-04" db="EMBL/GenBank/DDBJ databases">
        <title>Gracilibacillus sp. isolated from saltern.</title>
        <authorList>
            <person name="Won M."/>
            <person name="Lee C.-M."/>
            <person name="Woen H.-Y."/>
            <person name="Kwon S.-W."/>
        </authorList>
    </citation>
    <scope>NUCLEOTIDE SEQUENCE [LARGE SCALE GENOMIC DNA]</scope>
    <source>
        <strain evidence="5 6">SSPM10-3</strain>
    </source>
</reference>
<sequence>MDRRITKTLDRIMNALFTLSSQKAIKSITVSDIITEADINRATFYYHYKDKYDLIDHIANNLLKGLQNEISLPIIGTSFSDIIHPPLLAAFAHVDENRHIYHIFLSEKGLVDFPWKMTNALKESIGENVTLLQKNGGQIIVSKDFLTNYIAGAILSLIMDWIKNDLPFSPQEMADQMTHVLTQGIYKQK</sequence>
<dbReference type="InterPro" id="IPR039532">
    <property type="entry name" value="TetR_C_Firmicutes"/>
</dbReference>
<dbReference type="InterPro" id="IPR001647">
    <property type="entry name" value="HTH_TetR"/>
</dbReference>
<keyword evidence="1" id="KW-0678">Repressor</keyword>
<accession>A0ABY4GMB5</accession>
<dbReference type="Pfam" id="PF14278">
    <property type="entry name" value="TetR_C_8"/>
    <property type="match status" value="1"/>
</dbReference>
<feature type="domain" description="HTH tetR-type" evidence="4">
    <location>
        <begin position="6"/>
        <end position="66"/>
    </location>
</feature>
<dbReference type="Gene3D" id="1.10.357.10">
    <property type="entry name" value="Tetracycline Repressor, domain 2"/>
    <property type="match status" value="1"/>
</dbReference>
<feature type="DNA-binding region" description="H-T-H motif" evidence="3">
    <location>
        <begin position="29"/>
        <end position="48"/>
    </location>
</feature>
<name>A0ABY4GMB5_9BACI</name>
<evidence type="ECO:0000256" key="3">
    <source>
        <dbReference type="PROSITE-ProRule" id="PRU00335"/>
    </source>
</evidence>
<keyword evidence="6" id="KW-1185">Reference proteome</keyword>
<dbReference type="EMBL" id="CP095071">
    <property type="protein sequence ID" value="UOQ84502.1"/>
    <property type="molecule type" value="Genomic_DNA"/>
</dbReference>
<keyword evidence="2 3" id="KW-0238">DNA-binding</keyword>